<dbReference type="GO" id="GO:0003700">
    <property type="term" value="F:DNA-binding transcription factor activity"/>
    <property type="evidence" value="ECO:0007669"/>
    <property type="project" value="InterPro"/>
</dbReference>
<keyword evidence="3 7" id="KW-0238">DNA-binding</keyword>
<dbReference type="InterPro" id="IPR036390">
    <property type="entry name" value="WH_DNA-bd_sf"/>
</dbReference>
<evidence type="ECO:0000256" key="5">
    <source>
        <dbReference type="ARBA" id="ARBA00023163"/>
    </source>
</evidence>
<dbReference type="GO" id="GO:0003677">
    <property type="term" value="F:DNA binding"/>
    <property type="evidence" value="ECO:0007669"/>
    <property type="project" value="UniProtKB-KW"/>
</dbReference>
<protein>
    <submittedName>
        <fullName evidence="7">DNA-binding transcriptional LysR family regulator</fullName>
    </submittedName>
</protein>
<evidence type="ECO:0000313" key="8">
    <source>
        <dbReference type="Proteomes" id="UP000254869"/>
    </source>
</evidence>
<dbReference type="Pfam" id="PF03466">
    <property type="entry name" value="LysR_substrate"/>
    <property type="match status" value="1"/>
</dbReference>
<reference evidence="7 8" key="1">
    <citation type="submission" date="2018-07" db="EMBL/GenBank/DDBJ databases">
        <title>Genomic Encyclopedia of Type Strains, Phase IV (KMG-IV): sequencing the most valuable type-strain genomes for metagenomic binning, comparative biology and taxonomic classification.</title>
        <authorList>
            <person name="Goeker M."/>
        </authorList>
    </citation>
    <scope>NUCLEOTIDE SEQUENCE [LARGE SCALE GENOMIC DNA]</scope>
    <source>
        <strain evidence="7 8">DSM 44290</strain>
    </source>
</reference>
<dbReference type="InterPro" id="IPR005119">
    <property type="entry name" value="LysR_subst-bd"/>
</dbReference>
<evidence type="ECO:0000313" key="7">
    <source>
        <dbReference type="EMBL" id="RDI66427.1"/>
    </source>
</evidence>
<dbReference type="Gene3D" id="3.40.190.10">
    <property type="entry name" value="Periplasmic binding protein-like II"/>
    <property type="match status" value="2"/>
</dbReference>
<sequence length="308" mass="34041">MSVNPVDFRQIEAFVALAEELHFGRAAARLHLTAGRVSQLIRLFERQVGEPLFARTSRKVELLAAGEALLAEVEPCYRELLQAITNARARARGVRGTLRLGYVITIGLARAHMYVSAFEREYPGVSVITHPLNGFGPEFDFSLRDVTVDLLLLWFPGNPAEYAEMEPELSFGPTLLTSPRAVVVSAEHPLAQRDTVDAEELADHELIMPPPSFPSWFIDAWVPPATPSGRPIRRRSVMSEWGVDSAVDAIVRTRLIHLATSVRVEGLARPGVVLVPVTGLPESHLIPIHRAEADSALIRRFVDVANRT</sequence>
<organism evidence="7 8">
    <name type="scientific">Nocardia pseudobrasiliensis</name>
    <dbReference type="NCBI Taxonomy" id="45979"/>
    <lineage>
        <taxon>Bacteria</taxon>
        <taxon>Bacillati</taxon>
        <taxon>Actinomycetota</taxon>
        <taxon>Actinomycetes</taxon>
        <taxon>Mycobacteriales</taxon>
        <taxon>Nocardiaceae</taxon>
        <taxon>Nocardia</taxon>
    </lineage>
</organism>
<dbReference type="InterPro" id="IPR036388">
    <property type="entry name" value="WH-like_DNA-bd_sf"/>
</dbReference>
<comment type="similarity">
    <text evidence="1">Belongs to the LysR transcriptional regulatory family.</text>
</comment>
<dbReference type="Pfam" id="PF00126">
    <property type="entry name" value="HTH_1"/>
    <property type="match status" value="1"/>
</dbReference>
<evidence type="ECO:0000256" key="4">
    <source>
        <dbReference type="ARBA" id="ARBA00023159"/>
    </source>
</evidence>
<dbReference type="STRING" id="1210086.GCA_001613105_03878"/>
<dbReference type="PROSITE" id="PS50931">
    <property type="entry name" value="HTH_LYSR"/>
    <property type="match status" value="1"/>
</dbReference>
<evidence type="ECO:0000256" key="2">
    <source>
        <dbReference type="ARBA" id="ARBA00023015"/>
    </source>
</evidence>
<evidence type="ECO:0000256" key="3">
    <source>
        <dbReference type="ARBA" id="ARBA00023125"/>
    </source>
</evidence>
<dbReference type="Proteomes" id="UP000254869">
    <property type="component" value="Unassembled WGS sequence"/>
</dbReference>
<dbReference type="SUPFAM" id="SSF46785">
    <property type="entry name" value="Winged helix' DNA-binding domain"/>
    <property type="match status" value="1"/>
</dbReference>
<dbReference type="GO" id="GO:0032993">
    <property type="term" value="C:protein-DNA complex"/>
    <property type="evidence" value="ECO:0007669"/>
    <property type="project" value="TreeGrafter"/>
</dbReference>
<name>A0A370I6R7_9NOCA</name>
<evidence type="ECO:0000256" key="1">
    <source>
        <dbReference type="ARBA" id="ARBA00009437"/>
    </source>
</evidence>
<gene>
    <name evidence="7" type="ORF">DFR76_104173</name>
</gene>
<keyword evidence="8" id="KW-1185">Reference proteome</keyword>
<evidence type="ECO:0000259" key="6">
    <source>
        <dbReference type="PROSITE" id="PS50931"/>
    </source>
</evidence>
<accession>A0A370I6R7</accession>
<dbReference type="PANTHER" id="PTHR30346:SF0">
    <property type="entry name" value="HCA OPERON TRANSCRIPTIONAL ACTIVATOR HCAR"/>
    <property type="match status" value="1"/>
</dbReference>
<keyword evidence="4" id="KW-0010">Activator</keyword>
<keyword evidence="2" id="KW-0805">Transcription regulation</keyword>
<dbReference type="SUPFAM" id="SSF53850">
    <property type="entry name" value="Periplasmic binding protein-like II"/>
    <property type="match status" value="1"/>
</dbReference>
<keyword evidence="5" id="KW-0804">Transcription</keyword>
<dbReference type="InterPro" id="IPR000847">
    <property type="entry name" value="LysR_HTH_N"/>
</dbReference>
<dbReference type="AlphaFoldDB" id="A0A370I6R7"/>
<dbReference type="PANTHER" id="PTHR30346">
    <property type="entry name" value="TRANSCRIPTIONAL DUAL REGULATOR HCAR-RELATED"/>
    <property type="match status" value="1"/>
</dbReference>
<dbReference type="RefSeq" id="WP_082876000.1">
    <property type="nucleotide sequence ID" value="NZ_QQBC01000004.1"/>
</dbReference>
<dbReference type="EMBL" id="QQBC01000004">
    <property type="protein sequence ID" value="RDI66427.1"/>
    <property type="molecule type" value="Genomic_DNA"/>
</dbReference>
<dbReference type="Gene3D" id="1.10.10.10">
    <property type="entry name" value="Winged helix-like DNA-binding domain superfamily/Winged helix DNA-binding domain"/>
    <property type="match status" value="1"/>
</dbReference>
<feature type="domain" description="HTH lysR-type" evidence="6">
    <location>
        <begin position="6"/>
        <end position="63"/>
    </location>
</feature>
<proteinExistence type="inferred from homology"/>
<comment type="caution">
    <text evidence="7">The sequence shown here is derived from an EMBL/GenBank/DDBJ whole genome shotgun (WGS) entry which is preliminary data.</text>
</comment>